<keyword evidence="7" id="KW-0472">Membrane</keyword>
<dbReference type="Gene3D" id="3.30.1360.200">
    <property type="match status" value="1"/>
</dbReference>
<dbReference type="Gene3D" id="3.30.70.3400">
    <property type="match status" value="1"/>
</dbReference>
<evidence type="ECO:0000256" key="7">
    <source>
        <dbReference type="ARBA" id="ARBA00023136"/>
    </source>
</evidence>
<dbReference type="Pfam" id="PF22599">
    <property type="entry name" value="SecDF_P1_head"/>
    <property type="match status" value="1"/>
</dbReference>
<evidence type="ECO:0000256" key="4">
    <source>
        <dbReference type="ARBA" id="ARBA00022927"/>
    </source>
</evidence>
<evidence type="ECO:0000256" key="6">
    <source>
        <dbReference type="ARBA" id="ARBA00023010"/>
    </source>
</evidence>
<dbReference type="Proteomes" id="UP001156905">
    <property type="component" value="Unassembled WGS sequence"/>
</dbReference>
<proteinExistence type="predicted"/>
<name>A0ABQ6B7X1_9BRAD</name>
<reference evidence="10" key="1">
    <citation type="journal article" date="2019" name="Int. J. Syst. Evol. Microbiol.">
        <title>The Global Catalogue of Microorganisms (GCM) 10K type strain sequencing project: providing services to taxonomists for standard genome sequencing and annotation.</title>
        <authorList>
            <consortium name="The Broad Institute Genomics Platform"/>
            <consortium name="The Broad Institute Genome Sequencing Center for Infectious Disease"/>
            <person name="Wu L."/>
            <person name="Ma J."/>
        </authorList>
    </citation>
    <scope>NUCLEOTIDE SEQUENCE [LARGE SCALE GENOMIC DNA]</scope>
    <source>
        <strain evidence="10">NBRC 102520</strain>
    </source>
</reference>
<comment type="caution">
    <text evidence="9">The sequence shown here is derived from an EMBL/GenBank/DDBJ whole genome shotgun (WGS) entry which is preliminary data.</text>
</comment>
<keyword evidence="5" id="KW-1133">Transmembrane helix</keyword>
<evidence type="ECO:0000259" key="8">
    <source>
        <dbReference type="Pfam" id="PF22599"/>
    </source>
</evidence>
<organism evidence="9 10">
    <name type="scientific">Bradyrhizobium iriomotense</name>
    <dbReference type="NCBI Taxonomy" id="441950"/>
    <lineage>
        <taxon>Bacteria</taxon>
        <taxon>Pseudomonadati</taxon>
        <taxon>Pseudomonadota</taxon>
        <taxon>Alphaproteobacteria</taxon>
        <taxon>Hyphomicrobiales</taxon>
        <taxon>Nitrobacteraceae</taxon>
        <taxon>Bradyrhizobium</taxon>
    </lineage>
</organism>
<keyword evidence="3" id="KW-0812">Transmembrane</keyword>
<keyword evidence="1" id="KW-0813">Transport</keyword>
<evidence type="ECO:0000256" key="1">
    <source>
        <dbReference type="ARBA" id="ARBA00022448"/>
    </source>
</evidence>
<keyword evidence="2" id="KW-1003">Cell membrane</keyword>
<keyword evidence="6" id="KW-0811">Translocation</keyword>
<dbReference type="InterPro" id="IPR054384">
    <property type="entry name" value="SecDF_P1_head"/>
</dbReference>
<accession>A0ABQ6B7X1</accession>
<evidence type="ECO:0000256" key="2">
    <source>
        <dbReference type="ARBA" id="ARBA00022475"/>
    </source>
</evidence>
<dbReference type="EMBL" id="BSOW01000029">
    <property type="protein sequence ID" value="GLR89951.1"/>
    <property type="molecule type" value="Genomic_DNA"/>
</dbReference>
<dbReference type="PANTHER" id="PTHR30081">
    <property type="entry name" value="PROTEIN-EXPORT MEMBRANE PROTEIN SEC"/>
    <property type="match status" value="1"/>
</dbReference>
<protein>
    <recommendedName>
        <fullName evidence="8">SecDF P1 head subdomain domain-containing protein</fullName>
    </recommendedName>
</protein>
<evidence type="ECO:0000256" key="3">
    <source>
        <dbReference type="ARBA" id="ARBA00022692"/>
    </source>
</evidence>
<dbReference type="PANTHER" id="PTHR30081:SF1">
    <property type="entry name" value="PROTEIN TRANSLOCASE SUBUNIT SECD"/>
    <property type="match status" value="1"/>
</dbReference>
<sequence length="600" mass="64999">MTIDAGAFGRRRTGGTSELIAALILAAAIATSLHAARAEDAPPVDKMRAKLAAFAEKAIAQQGGSRMVFKVDAGALRDRTVSDLRDDVYRIVHDGRIPFSGLAIRDGGVEVKIAEPKDRDRVLAKLTAPKEYPPIPGSPVTVTDAGNGQIRLAPTDAAFAAYLRDLVDRSMAMIDQRLYDIDIKPAGVLPDGAGRIRLVLPGVTDPDRVAALFAKKVRVSFRMVDTSISPQDALKDSPPAGTEILYGFKDDTPWLVVKESLLEGDDLSDAAPNYDSRTHDPVVSFRFNARGQRRFAHATEDNVGKPFAIVLDDKVLSAPVIREPITGGHGQISGNFTVQEASSVASKLVAAALPGRLTLVEQQVVGPEPVGAEFRPSPPGQAFQPFAQVRWKVRRIRALGHDGGVAATLAVDRRPSGLFLDAHLGLGGIAALGDHRLAVVVLDDRRVTVSVIACRRRSRSTRHHHRHSCCKQNELHDAHLFRSAPELEDGRPVEAAGLTDGTGVHVANLNEQRIVGIAHLHDVRRVARAKLTDRGTGRAASLIDASIVLCSGLNNRCTDRTRATEFDDPREIELTTFVDLDRARIISEREHRLDIERAGR</sequence>
<evidence type="ECO:0000313" key="10">
    <source>
        <dbReference type="Proteomes" id="UP001156905"/>
    </source>
</evidence>
<gene>
    <name evidence="9" type="ORF">GCM10007857_66650</name>
</gene>
<keyword evidence="4" id="KW-0653">Protein transport</keyword>
<evidence type="ECO:0000313" key="9">
    <source>
        <dbReference type="EMBL" id="GLR89951.1"/>
    </source>
</evidence>
<evidence type="ECO:0000256" key="5">
    <source>
        <dbReference type="ARBA" id="ARBA00022989"/>
    </source>
</evidence>
<feature type="domain" description="SecDF P1 head subdomain" evidence="8">
    <location>
        <begin position="243"/>
        <end position="354"/>
    </location>
</feature>
<dbReference type="InterPro" id="IPR022813">
    <property type="entry name" value="SecD/SecF_arch_bac"/>
</dbReference>
<keyword evidence="10" id="KW-1185">Reference proteome</keyword>